<dbReference type="GO" id="GO:0006354">
    <property type="term" value="P:DNA-templated transcription elongation"/>
    <property type="evidence" value="ECO:0007669"/>
    <property type="project" value="TreeGrafter"/>
</dbReference>
<dbReference type="Pfam" id="PF01272">
    <property type="entry name" value="GreA_GreB"/>
    <property type="match status" value="1"/>
</dbReference>
<evidence type="ECO:0000313" key="2">
    <source>
        <dbReference type="EMBL" id="MCI2229651.1"/>
    </source>
</evidence>
<dbReference type="GO" id="GO:0003746">
    <property type="term" value="F:translation elongation factor activity"/>
    <property type="evidence" value="ECO:0007669"/>
    <property type="project" value="UniProtKB-KW"/>
</dbReference>
<dbReference type="InterPro" id="IPR001437">
    <property type="entry name" value="Tscrpt_elong_fac_GreA/B_C"/>
</dbReference>
<dbReference type="RefSeq" id="WP_242178776.1">
    <property type="nucleotide sequence ID" value="NZ_JAKQYM010000007.1"/>
</dbReference>
<reference evidence="2" key="1">
    <citation type="submission" date="2022-02" db="EMBL/GenBank/DDBJ databases">
        <title>Polaribacter sp. MSW13, isolated from seawater.</title>
        <authorList>
            <person name="Kristyanto S."/>
            <person name="Jung J."/>
            <person name="Jeon C.O."/>
        </authorList>
    </citation>
    <scope>NUCLEOTIDE SEQUENCE</scope>
    <source>
        <strain evidence="2">MSW13</strain>
    </source>
</reference>
<dbReference type="PANTHER" id="PTHR30437:SF5">
    <property type="entry name" value="REGULATOR OF NUCLEOSIDE DIPHOSPHATE KINASE"/>
    <property type="match status" value="1"/>
</dbReference>
<evidence type="ECO:0000313" key="3">
    <source>
        <dbReference type="Proteomes" id="UP001139369"/>
    </source>
</evidence>
<keyword evidence="2" id="KW-0648">Protein biosynthesis</keyword>
<dbReference type="AlphaFoldDB" id="A0A9X1VU91"/>
<dbReference type="PANTHER" id="PTHR30437">
    <property type="entry name" value="TRANSCRIPTION ELONGATION FACTOR GREA"/>
    <property type="match status" value="1"/>
</dbReference>
<protein>
    <submittedName>
        <fullName evidence="2">GreA/GreB family elongation factor</fullName>
    </submittedName>
</protein>
<keyword evidence="3" id="KW-1185">Reference proteome</keyword>
<organism evidence="2 3">
    <name type="scientific">Polaribacter marinus</name>
    <dbReference type="NCBI Taxonomy" id="2916838"/>
    <lineage>
        <taxon>Bacteria</taxon>
        <taxon>Pseudomonadati</taxon>
        <taxon>Bacteroidota</taxon>
        <taxon>Flavobacteriia</taxon>
        <taxon>Flavobacteriales</taxon>
        <taxon>Flavobacteriaceae</taxon>
    </lineage>
</organism>
<evidence type="ECO:0000259" key="1">
    <source>
        <dbReference type="Pfam" id="PF01272"/>
    </source>
</evidence>
<accession>A0A9X1VU91</accession>
<name>A0A9X1VU91_9FLAO</name>
<keyword evidence="2" id="KW-0251">Elongation factor</keyword>
<dbReference type="GO" id="GO:0032784">
    <property type="term" value="P:regulation of DNA-templated transcription elongation"/>
    <property type="evidence" value="ECO:0007669"/>
    <property type="project" value="InterPro"/>
</dbReference>
<dbReference type="GO" id="GO:0070063">
    <property type="term" value="F:RNA polymerase binding"/>
    <property type="evidence" value="ECO:0007669"/>
    <property type="project" value="InterPro"/>
</dbReference>
<dbReference type="EMBL" id="JAKQYM010000007">
    <property type="protein sequence ID" value="MCI2229651.1"/>
    <property type="molecule type" value="Genomic_DNA"/>
</dbReference>
<dbReference type="SUPFAM" id="SSF54534">
    <property type="entry name" value="FKBP-like"/>
    <property type="match status" value="1"/>
</dbReference>
<dbReference type="Proteomes" id="UP001139369">
    <property type="component" value="Unassembled WGS sequence"/>
</dbReference>
<sequence length="132" mass="14949">MMKYGKLIIEENQYVILKKLLNLSSIDHSKTVKGYILKLQNELREAIVLSKKEMPQDVVRLNSLVTVITKDKLWKKTFELVLPSKNNILDNKISLLLPMGAAVLGYAKGDAILWEFPGGLKELKVLDVVQVD</sequence>
<comment type="caution">
    <text evidence="2">The sequence shown here is derived from an EMBL/GenBank/DDBJ whole genome shotgun (WGS) entry which is preliminary data.</text>
</comment>
<dbReference type="Gene3D" id="3.10.50.30">
    <property type="entry name" value="Transcription elongation factor, GreA/GreB, C-terminal domain"/>
    <property type="match status" value="1"/>
</dbReference>
<gene>
    <name evidence="2" type="ORF">MC378_10785</name>
</gene>
<dbReference type="GO" id="GO:0003677">
    <property type="term" value="F:DNA binding"/>
    <property type="evidence" value="ECO:0007669"/>
    <property type="project" value="InterPro"/>
</dbReference>
<dbReference type="InterPro" id="IPR036953">
    <property type="entry name" value="GreA/GreB_C_sf"/>
</dbReference>
<feature type="domain" description="Transcription elongation factor GreA/GreB C-terminal" evidence="1">
    <location>
        <begin position="55"/>
        <end position="128"/>
    </location>
</feature>
<proteinExistence type="predicted"/>
<dbReference type="InterPro" id="IPR023459">
    <property type="entry name" value="Tscrpt_elong_fac_GreA/B_fam"/>
</dbReference>